<dbReference type="AlphaFoldDB" id="A0A8J2KUL5"/>
<name>A0A8J2KUL5_9HEXA</name>
<sequence>MAITASTHVRLSKVIEPLKVFTARSRSQGWIRGGKVYHVETASEASTLAAGFGESELAGLGWTSSPAPWPPSYDWYLVLAQLTCVRDRHVTFSCLPRLAHIVNDLTISQGHWRSHPVVPALASSSEPVVRKPWRERISPGIFTKVIRRRWVRVAAAAAILGALMGLVKRLVKAPPGPTRDDDLPNTTFRDGFPVPLVWDSPGLLTED</sequence>
<keyword evidence="3" id="KW-1185">Reference proteome</keyword>
<keyword evidence="1" id="KW-1133">Transmembrane helix</keyword>
<evidence type="ECO:0000313" key="2">
    <source>
        <dbReference type="EMBL" id="CAG7821715.1"/>
    </source>
</evidence>
<evidence type="ECO:0000313" key="3">
    <source>
        <dbReference type="Proteomes" id="UP000708208"/>
    </source>
</evidence>
<accession>A0A8J2KUL5</accession>
<dbReference type="Proteomes" id="UP000708208">
    <property type="component" value="Unassembled WGS sequence"/>
</dbReference>
<protein>
    <submittedName>
        <fullName evidence="2">Uncharacterized protein</fullName>
    </submittedName>
</protein>
<proteinExistence type="predicted"/>
<evidence type="ECO:0000256" key="1">
    <source>
        <dbReference type="SAM" id="Phobius"/>
    </source>
</evidence>
<feature type="transmembrane region" description="Helical" evidence="1">
    <location>
        <begin position="150"/>
        <end position="167"/>
    </location>
</feature>
<organism evidence="2 3">
    <name type="scientific">Allacma fusca</name>
    <dbReference type="NCBI Taxonomy" id="39272"/>
    <lineage>
        <taxon>Eukaryota</taxon>
        <taxon>Metazoa</taxon>
        <taxon>Ecdysozoa</taxon>
        <taxon>Arthropoda</taxon>
        <taxon>Hexapoda</taxon>
        <taxon>Collembola</taxon>
        <taxon>Symphypleona</taxon>
        <taxon>Sminthuridae</taxon>
        <taxon>Allacma</taxon>
    </lineage>
</organism>
<reference evidence="2" key="1">
    <citation type="submission" date="2021-06" db="EMBL/GenBank/DDBJ databases">
        <authorList>
            <person name="Hodson N. C."/>
            <person name="Mongue J. A."/>
            <person name="Jaron S. K."/>
        </authorList>
    </citation>
    <scope>NUCLEOTIDE SEQUENCE</scope>
</reference>
<keyword evidence="1" id="KW-0472">Membrane</keyword>
<gene>
    <name evidence="2" type="ORF">AFUS01_LOCUS32033</name>
</gene>
<keyword evidence="1" id="KW-0812">Transmembrane</keyword>
<comment type="caution">
    <text evidence="2">The sequence shown here is derived from an EMBL/GenBank/DDBJ whole genome shotgun (WGS) entry which is preliminary data.</text>
</comment>
<dbReference type="EMBL" id="CAJVCH010518916">
    <property type="protein sequence ID" value="CAG7821715.1"/>
    <property type="molecule type" value="Genomic_DNA"/>
</dbReference>